<proteinExistence type="predicted"/>
<dbReference type="PANTHER" id="PTHR30055">
    <property type="entry name" value="HTH-TYPE TRANSCRIPTIONAL REGULATOR RUTR"/>
    <property type="match status" value="1"/>
</dbReference>
<evidence type="ECO:0000313" key="4">
    <source>
        <dbReference type="EMBL" id="GAA3359548.1"/>
    </source>
</evidence>
<dbReference type="InterPro" id="IPR001647">
    <property type="entry name" value="HTH_TetR"/>
</dbReference>
<dbReference type="SUPFAM" id="SSF46689">
    <property type="entry name" value="Homeodomain-like"/>
    <property type="match status" value="1"/>
</dbReference>
<gene>
    <name evidence="4" type="ORF">GCM10020366_36000</name>
</gene>
<dbReference type="RefSeq" id="WP_344928032.1">
    <property type="nucleotide sequence ID" value="NZ_BAAAYK010000038.1"/>
</dbReference>
<evidence type="ECO:0000256" key="1">
    <source>
        <dbReference type="ARBA" id="ARBA00023125"/>
    </source>
</evidence>
<name>A0ABP6RTG1_9PSEU</name>
<dbReference type="PROSITE" id="PS50977">
    <property type="entry name" value="HTH_TETR_2"/>
    <property type="match status" value="1"/>
</dbReference>
<reference evidence="5" key="1">
    <citation type="journal article" date="2019" name="Int. J. Syst. Evol. Microbiol.">
        <title>The Global Catalogue of Microorganisms (GCM) 10K type strain sequencing project: providing services to taxonomists for standard genome sequencing and annotation.</title>
        <authorList>
            <consortium name="The Broad Institute Genomics Platform"/>
            <consortium name="The Broad Institute Genome Sequencing Center for Infectious Disease"/>
            <person name="Wu L."/>
            <person name="Ma J."/>
        </authorList>
    </citation>
    <scope>NUCLEOTIDE SEQUENCE [LARGE SCALE GENOMIC DNA]</scope>
    <source>
        <strain evidence="5">JCM 9687</strain>
    </source>
</reference>
<dbReference type="PRINTS" id="PR00455">
    <property type="entry name" value="HTHTETR"/>
</dbReference>
<dbReference type="InterPro" id="IPR009057">
    <property type="entry name" value="Homeodomain-like_sf"/>
</dbReference>
<dbReference type="EMBL" id="BAAAYK010000038">
    <property type="protein sequence ID" value="GAA3359548.1"/>
    <property type="molecule type" value="Genomic_DNA"/>
</dbReference>
<evidence type="ECO:0000256" key="2">
    <source>
        <dbReference type="PROSITE-ProRule" id="PRU00335"/>
    </source>
</evidence>
<evidence type="ECO:0000259" key="3">
    <source>
        <dbReference type="PROSITE" id="PS50977"/>
    </source>
</evidence>
<keyword evidence="1 2" id="KW-0238">DNA-binding</keyword>
<dbReference type="Pfam" id="PF00440">
    <property type="entry name" value="TetR_N"/>
    <property type="match status" value="1"/>
</dbReference>
<sequence length="210" mass="22782">MANQPNPGGRRYAGLDPAERARQRRAALLDAAQELFGDRGYQATSVKQLCAHAGLTERYFYESFRDREAALTAVYDKLVDGLRGTTLAAVAGHDGSADMVPRGLDAFVGFLVADQRRARIVLVEVVGVSAALEARRHAVLTEFAGLLGERWLSDVEPGTQRRLTTIALVGAVNHLLVDWLLSGRTRRPEELVQACAALFAGARDRLVADG</sequence>
<keyword evidence="5" id="KW-1185">Reference proteome</keyword>
<dbReference type="Proteomes" id="UP001500483">
    <property type="component" value="Unassembled WGS sequence"/>
</dbReference>
<evidence type="ECO:0000313" key="5">
    <source>
        <dbReference type="Proteomes" id="UP001500483"/>
    </source>
</evidence>
<dbReference type="PANTHER" id="PTHR30055:SF226">
    <property type="entry name" value="HTH-TYPE TRANSCRIPTIONAL REGULATOR PKSA"/>
    <property type="match status" value="1"/>
</dbReference>
<feature type="DNA-binding region" description="H-T-H motif" evidence="2">
    <location>
        <begin position="45"/>
        <end position="64"/>
    </location>
</feature>
<organism evidence="4 5">
    <name type="scientific">Saccharopolyspora gregorii</name>
    <dbReference type="NCBI Taxonomy" id="33914"/>
    <lineage>
        <taxon>Bacteria</taxon>
        <taxon>Bacillati</taxon>
        <taxon>Actinomycetota</taxon>
        <taxon>Actinomycetes</taxon>
        <taxon>Pseudonocardiales</taxon>
        <taxon>Pseudonocardiaceae</taxon>
        <taxon>Saccharopolyspora</taxon>
    </lineage>
</organism>
<protein>
    <submittedName>
        <fullName evidence="4">TetR/AcrR family transcriptional regulator</fullName>
    </submittedName>
</protein>
<dbReference type="Gene3D" id="1.10.357.10">
    <property type="entry name" value="Tetracycline Repressor, domain 2"/>
    <property type="match status" value="1"/>
</dbReference>
<dbReference type="InterPro" id="IPR050109">
    <property type="entry name" value="HTH-type_TetR-like_transc_reg"/>
</dbReference>
<comment type="caution">
    <text evidence="4">The sequence shown here is derived from an EMBL/GenBank/DDBJ whole genome shotgun (WGS) entry which is preliminary data.</text>
</comment>
<feature type="domain" description="HTH tetR-type" evidence="3">
    <location>
        <begin position="22"/>
        <end position="82"/>
    </location>
</feature>
<accession>A0ABP6RTG1</accession>